<accession>A0A7J7WVU8</accession>
<evidence type="ECO:0000256" key="1">
    <source>
        <dbReference type="SAM" id="MobiDB-lite"/>
    </source>
</evidence>
<name>A0A7J7WVU8_MYOMY</name>
<evidence type="ECO:0000313" key="2">
    <source>
        <dbReference type="EMBL" id="KAF6341517.1"/>
    </source>
</evidence>
<dbReference type="Proteomes" id="UP000527355">
    <property type="component" value="Unassembled WGS sequence"/>
</dbReference>
<feature type="compositionally biased region" description="Low complexity" evidence="1">
    <location>
        <begin position="95"/>
        <end position="105"/>
    </location>
</feature>
<organism evidence="2 3">
    <name type="scientific">Myotis myotis</name>
    <name type="common">Greater mouse-eared bat</name>
    <name type="synonym">Vespertilio myotis</name>
    <dbReference type="NCBI Taxonomy" id="51298"/>
    <lineage>
        <taxon>Eukaryota</taxon>
        <taxon>Metazoa</taxon>
        <taxon>Chordata</taxon>
        <taxon>Craniata</taxon>
        <taxon>Vertebrata</taxon>
        <taxon>Euteleostomi</taxon>
        <taxon>Mammalia</taxon>
        <taxon>Eutheria</taxon>
        <taxon>Laurasiatheria</taxon>
        <taxon>Chiroptera</taxon>
        <taxon>Yangochiroptera</taxon>
        <taxon>Vespertilionidae</taxon>
        <taxon>Myotis</taxon>
    </lineage>
</organism>
<sequence length="175" mass="18929">MVQPEEEEQAKPERTGRRLLPRGERSADEDAGGGGAATNSLRSSSECCYRKLRPITHPPPRENPIRTRRGTPRPRPRLQRLGKTHAHKQASCCSGAQRARTAQAPPAGPSGRVGPANNEVPLAPPPPPFSFLLPAPRSAGRGRAEFGMDLRGYEVGGREEGRKNPEAPRPLTLGK</sequence>
<feature type="compositionally biased region" description="Basic residues" evidence="1">
    <location>
        <begin position="66"/>
        <end position="88"/>
    </location>
</feature>
<gene>
    <name evidence="2" type="ORF">mMyoMyo1_011933</name>
</gene>
<proteinExistence type="predicted"/>
<keyword evidence="3" id="KW-1185">Reference proteome</keyword>
<feature type="region of interest" description="Disordered" evidence="1">
    <location>
        <begin position="152"/>
        <end position="175"/>
    </location>
</feature>
<protein>
    <submittedName>
        <fullName evidence="2">Uncharacterized protein</fullName>
    </submittedName>
</protein>
<feature type="region of interest" description="Disordered" evidence="1">
    <location>
        <begin position="1"/>
        <end position="136"/>
    </location>
</feature>
<feature type="compositionally biased region" description="Basic and acidic residues" evidence="1">
    <location>
        <begin position="152"/>
        <end position="166"/>
    </location>
</feature>
<dbReference type="EMBL" id="JABWUV010000007">
    <property type="protein sequence ID" value="KAF6341517.1"/>
    <property type="molecule type" value="Genomic_DNA"/>
</dbReference>
<dbReference type="AlphaFoldDB" id="A0A7J7WVU8"/>
<comment type="caution">
    <text evidence="2">The sequence shown here is derived from an EMBL/GenBank/DDBJ whole genome shotgun (WGS) entry which is preliminary data.</text>
</comment>
<reference evidence="2 3" key="1">
    <citation type="journal article" date="2020" name="Nature">
        <title>Six reference-quality genomes reveal evolution of bat adaptations.</title>
        <authorList>
            <person name="Jebb D."/>
            <person name="Huang Z."/>
            <person name="Pippel M."/>
            <person name="Hughes G.M."/>
            <person name="Lavrichenko K."/>
            <person name="Devanna P."/>
            <person name="Winkler S."/>
            <person name="Jermiin L.S."/>
            <person name="Skirmuntt E.C."/>
            <person name="Katzourakis A."/>
            <person name="Burkitt-Gray L."/>
            <person name="Ray D.A."/>
            <person name="Sullivan K.A.M."/>
            <person name="Roscito J.G."/>
            <person name="Kirilenko B.M."/>
            <person name="Davalos L.M."/>
            <person name="Corthals A.P."/>
            <person name="Power M.L."/>
            <person name="Jones G."/>
            <person name="Ransome R.D."/>
            <person name="Dechmann D.K.N."/>
            <person name="Locatelli A.G."/>
            <person name="Puechmaille S.J."/>
            <person name="Fedrigo O."/>
            <person name="Jarvis E.D."/>
            <person name="Hiller M."/>
            <person name="Vernes S.C."/>
            <person name="Myers E.W."/>
            <person name="Teeling E.C."/>
        </authorList>
    </citation>
    <scope>NUCLEOTIDE SEQUENCE [LARGE SCALE GENOMIC DNA]</scope>
    <source>
        <strain evidence="2">MMyoMyo1</strain>
        <tissue evidence="2">Flight muscle</tissue>
    </source>
</reference>
<feature type="compositionally biased region" description="Basic and acidic residues" evidence="1">
    <location>
        <begin position="9"/>
        <end position="28"/>
    </location>
</feature>
<evidence type="ECO:0000313" key="3">
    <source>
        <dbReference type="Proteomes" id="UP000527355"/>
    </source>
</evidence>